<protein>
    <submittedName>
        <fullName evidence="1">Uncharacterized protein</fullName>
    </submittedName>
</protein>
<accession>A0A9P6LZ50</accession>
<dbReference type="AlphaFoldDB" id="A0A9P6LZ50"/>
<dbReference type="OrthoDB" id="2438540at2759"/>
<reference evidence="1" key="1">
    <citation type="journal article" date="2020" name="Fungal Divers.">
        <title>Resolving the Mortierellaceae phylogeny through synthesis of multi-gene phylogenetics and phylogenomics.</title>
        <authorList>
            <person name="Vandepol N."/>
            <person name="Liber J."/>
            <person name="Desiro A."/>
            <person name="Na H."/>
            <person name="Kennedy M."/>
            <person name="Barry K."/>
            <person name="Grigoriev I.V."/>
            <person name="Miller A.N."/>
            <person name="O'Donnell K."/>
            <person name="Stajich J.E."/>
            <person name="Bonito G."/>
        </authorList>
    </citation>
    <scope>NUCLEOTIDE SEQUENCE</scope>
    <source>
        <strain evidence="1">CK1249</strain>
    </source>
</reference>
<proteinExistence type="predicted"/>
<name>A0A9P6LZ50_MORAP</name>
<keyword evidence="2" id="KW-1185">Reference proteome</keyword>
<evidence type="ECO:0000313" key="2">
    <source>
        <dbReference type="Proteomes" id="UP000738359"/>
    </source>
</evidence>
<evidence type="ECO:0000313" key="1">
    <source>
        <dbReference type="EMBL" id="KAF9953400.1"/>
    </source>
</evidence>
<organism evidence="1 2">
    <name type="scientific">Mortierella alpina</name>
    <name type="common">Oleaginous fungus</name>
    <name type="synonym">Mortierella renispora</name>
    <dbReference type="NCBI Taxonomy" id="64518"/>
    <lineage>
        <taxon>Eukaryota</taxon>
        <taxon>Fungi</taxon>
        <taxon>Fungi incertae sedis</taxon>
        <taxon>Mucoromycota</taxon>
        <taxon>Mortierellomycotina</taxon>
        <taxon>Mortierellomycetes</taxon>
        <taxon>Mortierellales</taxon>
        <taxon>Mortierellaceae</taxon>
        <taxon>Mortierella</taxon>
    </lineage>
</organism>
<dbReference type="EMBL" id="JAAAHY010001044">
    <property type="protein sequence ID" value="KAF9953400.1"/>
    <property type="molecule type" value="Genomic_DNA"/>
</dbReference>
<sequence length="190" mass="21350">MDEFLHAHIKESSLHKDQPVPPFFYPEEYLSGPDTVFVVRFGGPDSVSGDIICPVFVQLKLCAKISAYEVAQARSTVQPLKIKRHVVNLSEYCKHGHFISLIVSYPVELADYFLDTPLTTHKEGLTEITLTIDDSNIDDLFSEKYVNVIKGTKRLAADMAATSREVKRRRAQKSSIWDSQLSSAPYCGAR</sequence>
<gene>
    <name evidence="1" type="ORF">BGZ70_000255</name>
</gene>
<comment type="caution">
    <text evidence="1">The sequence shown here is derived from an EMBL/GenBank/DDBJ whole genome shotgun (WGS) entry which is preliminary data.</text>
</comment>
<dbReference type="Proteomes" id="UP000738359">
    <property type="component" value="Unassembled WGS sequence"/>
</dbReference>